<gene>
    <name evidence="1" type="ordered locus">Rmar_1976</name>
</gene>
<dbReference type="eggNOG" id="ENOG502Z7XW">
    <property type="taxonomic scope" value="Bacteria"/>
</dbReference>
<accession>D0MKE7</accession>
<dbReference type="EMBL" id="CP001807">
    <property type="protein sequence ID" value="ACY48859.1"/>
    <property type="molecule type" value="Genomic_DNA"/>
</dbReference>
<keyword evidence="2" id="KW-1185">Reference proteome</keyword>
<dbReference type="InterPro" id="IPR021272">
    <property type="entry name" value="DUF2851"/>
</dbReference>
<dbReference type="STRING" id="518766.Rmar_1976"/>
<dbReference type="AlphaFoldDB" id="D0MKE7"/>
<evidence type="ECO:0000313" key="1">
    <source>
        <dbReference type="EMBL" id="ACY48859.1"/>
    </source>
</evidence>
<name>D0MKE7_RHOM4</name>
<organism evidence="1 2">
    <name type="scientific">Rhodothermus marinus (strain ATCC 43812 / DSM 4252 / R-10)</name>
    <name type="common">Rhodothermus obamensis</name>
    <dbReference type="NCBI Taxonomy" id="518766"/>
    <lineage>
        <taxon>Bacteria</taxon>
        <taxon>Pseudomonadati</taxon>
        <taxon>Rhodothermota</taxon>
        <taxon>Rhodothermia</taxon>
        <taxon>Rhodothermales</taxon>
        <taxon>Rhodothermaceae</taxon>
        <taxon>Rhodothermus</taxon>
    </lineage>
</organism>
<dbReference type="OrthoDB" id="1005072at2"/>
<evidence type="ECO:0008006" key="3">
    <source>
        <dbReference type="Google" id="ProtNLM"/>
    </source>
</evidence>
<dbReference type="HOGENOM" id="CLU_044582_0_0_10"/>
<protein>
    <recommendedName>
        <fullName evidence="3">DUF2851 family protein</fullName>
    </recommendedName>
</protein>
<dbReference type="RefSeq" id="WP_012844470.1">
    <property type="nucleotide sequence ID" value="NC_013501.1"/>
</dbReference>
<evidence type="ECO:0000313" key="2">
    <source>
        <dbReference type="Proteomes" id="UP000002221"/>
    </source>
</evidence>
<dbReference type="Pfam" id="PF11013">
    <property type="entry name" value="DUF2851"/>
    <property type="match status" value="1"/>
</dbReference>
<sequence>MHGRPPEALLHDLWAHGLLATRPLRTTTGESVQILHPGEANAEAGPDFLDACLLIDGTRWYGGVELHVRSAEWTAHGHHRDPRYNSVILHVVLEADAATGRLRRADGTPLPELVLAPYLSRPIRELLFAFYRRPRQSLPCAPQWSAVPEAVRTSWLEALGWQRLRERAGNIRRRLQEVPPDQVLYELLLTALGYAPNAEPMRMLAERLPLAVLRTLPTAEDVEAALLGAAGLLEGLPSDRLFTATRCETLRARFARMQPDLNVAPLPALLWQRGGLRPANRPERRLLQAAAWLAPDGWLRQDPVARLEAAFQQPQPLTALRRLLRPSGTRVAPGRQRLDLLLLNAIVPFLLARNAALAPRLIALLQALPPERDRITRRFARPGYLPPDAFFSQALHQLYRKYCQQLRCLQCAIGRYLIDFDADHP</sequence>
<dbReference type="Proteomes" id="UP000002221">
    <property type="component" value="Chromosome"/>
</dbReference>
<dbReference type="KEGG" id="rmr:Rmar_1976"/>
<reference evidence="1 2" key="1">
    <citation type="journal article" date="2009" name="Stand. Genomic Sci.">
        <title>Complete genome sequence of Rhodothermus marinus type strain (R-10).</title>
        <authorList>
            <person name="Nolan M."/>
            <person name="Tindall B.J."/>
            <person name="Pomrenke H."/>
            <person name="Lapidus A."/>
            <person name="Copeland A."/>
            <person name="Glavina Del Rio T."/>
            <person name="Lucas S."/>
            <person name="Chen F."/>
            <person name="Tice H."/>
            <person name="Cheng J.F."/>
            <person name="Saunders E."/>
            <person name="Han C."/>
            <person name="Bruce D."/>
            <person name="Goodwin L."/>
            <person name="Chain P."/>
            <person name="Pitluck S."/>
            <person name="Ovchinikova G."/>
            <person name="Pati A."/>
            <person name="Ivanova N."/>
            <person name="Mavromatis K."/>
            <person name="Chen A."/>
            <person name="Palaniappan K."/>
            <person name="Land M."/>
            <person name="Hauser L."/>
            <person name="Chang Y.J."/>
            <person name="Jeffries C.D."/>
            <person name="Brettin T."/>
            <person name="Goker M."/>
            <person name="Bristow J."/>
            <person name="Eisen J.A."/>
            <person name="Markowitz V."/>
            <person name="Hugenholtz P."/>
            <person name="Kyrpides N.C."/>
            <person name="Klenk H.P."/>
            <person name="Detter J.C."/>
        </authorList>
    </citation>
    <scope>NUCLEOTIDE SEQUENCE [LARGE SCALE GENOMIC DNA]</scope>
    <source>
        <strain evidence="2">ATCC 43812 / DSM 4252 / R-10</strain>
    </source>
</reference>
<proteinExistence type="predicted"/>